<gene>
    <name evidence="2" type="ORF">H0485_16215</name>
</gene>
<keyword evidence="3" id="KW-1185">Reference proteome</keyword>
<comment type="caution">
    <text evidence="2">The sequence shown here is derived from an EMBL/GenBank/DDBJ whole genome shotgun (WGS) entry which is preliminary data.</text>
</comment>
<dbReference type="Proteomes" id="UP001198571">
    <property type="component" value="Unassembled WGS sequence"/>
</dbReference>
<feature type="transmembrane region" description="Helical" evidence="1">
    <location>
        <begin position="138"/>
        <end position="155"/>
    </location>
</feature>
<keyword evidence="1" id="KW-0472">Membrane</keyword>
<organism evidence="2 3">
    <name type="scientific">Pseudogemmobacter faecipullorum</name>
    <dbReference type="NCBI Taxonomy" id="2755041"/>
    <lineage>
        <taxon>Bacteria</taxon>
        <taxon>Pseudomonadati</taxon>
        <taxon>Pseudomonadota</taxon>
        <taxon>Alphaproteobacteria</taxon>
        <taxon>Rhodobacterales</taxon>
        <taxon>Paracoccaceae</taxon>
        <taxon>Pseudogemmobacter</taxon>
    </lineage>
</organism>
<evidence type="ECO:0000256" key="1">
    <source>
        <dbReference type="SAM" id="Phobius"/>
    </source>
</evidence>
<keyword evidence="1" id="KW-0812">Transmembrane</keyword>
<feature type="transmembrane region" description="Helical" evidence="1">
    <location>
        <begin position="37"/>
        <end position="59"/>
    </location>
</feature>
<dbReference type="RefSeq" id="WP_226937007.1">
    <property type="nucleotide sequence ID" value="NZ_JACDXX010000017.1"/>
</dbReference>
<evidence type="ECO:0000313" key="2">
    <source>
        <dbReference type="EMBL" id="MCB5411536.1"/>
    </source>
</evidence>
<sequence length="289" mass="31018">MHPAPSVILFTALSGLGLGFLIWLGSGVLVLSGWPAFFAWGFGYALSIGGLMASSFHLGNPQRALLAFTQWRSSWLSREAWASCLTLIAFAPQALSDWLGFGWGRGFGLAGAALALLTLFSTAMIYAQLKTVPRWHHWLTPVSFLAFALTGGLLLALPGLLAALLCLILALVLLAQWMVGDGAFARAGETMESATGLSGGRLRVFEQPHTGENYLMREMIHVVGRRHSRKLRLIALIAAALLPALLSLALPPLAAAPLAGAVHMLGVFAARWLFFAEAEHVVGLYYGQR</sequence>
<dbReference type="PANTHER" id="PTHR38095:SF1">
    <property type="entry name" value="ANAEROBIC DIMETHYL SULFOXIDE REDUCTASE CHAIN YNFH"/>
    <property type="match status" value="1"/>
</dbReference>
<protein>
    <submittedName>
        <fullName evidence="2">Dimethyl sulfoxide reductase anchor subunit</fullName>
    </submittedName>
</protein>
<dbReference type="InterPro" id="IPR007059">
    <property type="entry name" value="DmsC"/>
</dbReference>
<dbReference type="EMBL" id="JACDXX010000017">
    <property type="protein sequence ID" value="MCB5411536.1"/>
    <property type="molecule type" value="Genomic_DNA"/>
</dbReference>
<accession>A0ABS8CQ93</accession>
<proteinExistence type="predicted"/>
<dbReference type="Pfam" id="PF04976">
    <property type="entry name" value="DmsC"/>
    <property type="match status" value="1"/>
</dbReference>
<reference evidence="2 3" key="1">
    <citation type="submission" date="2020-07" db="EMBL/GenBank/DDBJ databases">
        <title>Pseudogemmobacter sp. nov., isolated from poultry manure in Taiwan.</title>
        <authorList>
            <person name="Lin S.-Y."/>
            <person name="Tang Y.-S."/>
            <person name="Young C.-C."/>
        </authorList>
    </citation>
    <scope>NUCLEOTIDE SEQUENCE [LARGE SCALE GENOMIC DNA]</scope>
    <source>
        <strain evidence="2 3">CC-YST710</strain>
    </source>
</reference>
<feature type="transmembrane region" description="Helical" evidence="1">
    <location>
        <begin position="107"/>
        <end position="126"/>
    </location>
</feature>
<keyword evidence="1" id="KW-1133">Transmembrane helix</keyword>
<feature type="transmembrane region" description="Helical" evidence="1">
    <location>
        <begin position="233"/>
        <end position="250"/>
    </location>
</feature>
<dbReference type="PANTHER" id="PTHR38095">
    <property type="entry name" value="ANAEROBIC DIMETHYL SULFOXIDE REDUCTASE CHAIN YNFH"/>
    <property type="match status" value="1"/>
</dbReference>
<feature type="transmembrane region" description="Helical" evidence="1">
    <location>
        <begin position="7"/>
        <end position="31"/>
    </location>
</feature>
<evidence type="ECO:0000313" key="3">
    <source>
        <dbReference type="Proteomes" id="UP001198571"/>
    </source>
</evidence>
<name>A0ABS8CQ93_9RHOB</name>